<comment type="caution">
    <text evidence="1">The sequence shown here is derived from an EMBL/GenBank/DDBJ whole genome shotgun (WGS) entry which is preliminary data.</text>
</comment>
<protein>
    <submittedName>
        <fullName evidence="1">Uncharacterized protein</fullName>
    </submittedName>
</protein>
<dbReference type="EMBL" id="VEPZ02001118">
    <property type="protein sequence ID" value="KAE8693529.1"/>
    <property type="molecule type" value="Genomic_DNA"/>
</dbReference>
<dbReference type="Proteomes" id="UP000436088">
    <property type="component" value="Unassembled WGS sequence"/>
</dbReference>
<proteinExistence type="predicted"/>
<gene>
    <name evidence="1" type="ORF">F3Y22_tig00110809pilonHSYRG00110</name>
</gene>
<keyword evidence="2" id="KW-1185">Reference proteome</keyword>
<reference evidence="1" key="1">
    <citation type="submission" date="2019-09" db="EMBL/GenBank/DDBJ databases">
        <title>Draft genome information of white flower Hibiscus syriacus.</title>
        <authorList>
            <person name="Kim Y.-M."/>
        </authorList>
    </citation>
    <scope>NUCLEOTIDE SEQUENCE [LARGE SCALE GENOMIC DNA]</scope>
    <source>
        <strain evidence="1">YM2019G1</strain>
    </source>
</reference>
<dbReference type="AlphaFoldDB" id="A0A6A2ZQ99"/>
<accession>A0A6A2ZQ99</accession>
<organism evidence="1 2">
    <name type="scientific">Hibiscus syriacus</name>
    <name type="common">Rose of Sharon</name>
    <dbReference type="NCBI Taxonomy" id="106335"/>
    <lineage>
        <taxon>Eukaryota</taxon>
        <taxon>Viridiplantae</taxon>
        <taxon>Streptophyta</taxon>
        <taxon>Embryophyta</taxon>
        <taxon>Tracheophyta</taxon>
        <taxon>Spermatophyta</taxon>
        <taxon>Magnoliopsida</taxon>
        <taxon>eudicotyledons</taxon>
        <taxon>Gunneridae</taxon>
        <taxon>Pentapetalae</taxon>
        <taxon>rosids</taxon>
        <taxon>malvids</taxon>
        <taxon>Malvales</taxon>
        <taxon>Malvaceae</taxon>
        <taxon>Malvoideae</taxon>
        <taxon>Hibiscus</taxon>
    </lineage>
</organism>
<sequence length="59" mass="6380">MGVSFSCPFAKCSDVENGLESITVKSISFGDDGVRTPLRSITSTLFLDLILRSNKSILI</sequence>
<evidence type="ECO:0000313" key="1">
    <source>
        <dbReference type="EMBL" id="KAE8693529.1"/>
    </source>
</evidence>
<name>A0A6A2ZQ99_HIBSY</name>
<evidence type="ECO:0000313" key="2">
    <source>
        <dbReference type="Proteomes" id="UP000436088"/>
    </source>
</evidence>